<organism evidence="2 3">
    <name type="scientific">Cladosporium halotolerans</name>
    <dbReference type="NCBI Taxonomy" id="1052096"/>
    <lineage>
        <taxon>Eukaryota</taxon>
        <taxon>Fungi</taxon>
        <taxon>Dikarya</taxon>
        <taxon>Ascomycota</taxon>
        <taxon>Pezizomycotina</taxon>
        <taxon>Dothideomycetes</taxon>
        <taxon>Dothideomycetidae</taxon>
        <taxon>Cladosporiales</taxon>
        <taxon>Cladosporiaceae</taxon>
        <taxon>Cladosporium</taxon>
    </lineage>
</organism>
<evidence type="ECO:0000256" key="1">
    <source>
        <dbReference type="SAM" id="SignalP"/>
    </source>
</evidence>
<feature type="signal peptide" evidence="1">
    <location>
        <begin position="1"/>
        <end position="43"/>
    </location>
</feature>
<dbReference type="GeneID" id="96001491"/>
<dbReference type="EMBL" id="JAAQHG020000001">
    <property type="protein sequence ID" value="KAL1591277.1"/>
    <property type="molecule type" value="Genomic_DNA"/>
</dbReference>
<gene>
    <name evidence="2" type="ORF">WHR41_00047</name>
</gene>
<evidence type="ECO:0000313" key="2">
    <source>
        <dbReference type="EMBL" id="KAL1591277.1"/>
    </source>
</evidence>
<accession>A0AB34L624</accession>
<keyword evidence="1" id="KW-0732">Signal</keyword>
<dbReference type="Proteomes" id="UP000803884">
    <property type="component" value="Unassembled WGS sequence"/>
</dbReference>
<name>A0AB34L624_9PEZI</name>
<comment type="caution">
    <text evidence="2">The sequence shown here is derived from an EMBL/GenBank/DDBJ whole genome shotgun (WGS) entry which is preliminary data.</text>
</comment>
<dbReference type="AlphaFoldDB" id="A0AB34L624"/>
<protein>
    <submittedName>
        <fullName evidence="2">Uncharacterized protein</fullName>
    </submittedName>
</protein>
<proteinExistence type="predicted"/>
<keyword evidence="3" id="KW-1185">Reference proteome</keyword>
<feature type="chain" id="PRO_5044250926" evidence="1">
    <location>
        <begin position="44"/>
        <end position="214"/>
    </location>
</feature>
<evidence type="ECO:0000313" key="3">
    <source>
        <dbReference type="Proteomes" id="UP000803884"/>
    </source>
</evidence>
<reference evidence="2 3" key="1">
    <citation type="journal article" date="2020" name="Microbiol. Resour. Announc.">
        <title>Draft Genome Sequence of a Cladosporium Species Isolated from the Mesophotic Ascidian Didemnum maculosum.</title>
        <authorList>
            <person name="Gioti A."/>
            <person name="Siaperas R."/>
            <person name="Nikolaivits E."/>
            <person name="Le Goff G."/>
            <person name="Ouazzani J."/>
            <person name="Kotoulas G."/>
            <person name="Topakas E."/>
        </authorList>
    </citation>
    <scope>NUCLEOTIDE SEQUENCE [LARGE SCALE GENOMIC DNA]</scope>
    <source>
        <strain evidence="2 3">TM138-S3</strain>
    </source>
</reference>
<dbReference type="RefSeq" id="XP_069234382.1">
    <property type="nucleotide sequence ID" value="XM_069368653.1"/>
</dbReference>
<sequence>MYHASRDPSLCSSPFLFSRASASHQAAMFILTTLSALLASASCAVLPKQGGGGTGFADYAYYNWMDNVNTHTYQFNYTCWYRQEMNFDVFAANYWHHYELDGKDWNITSKELLDVCEEASESLKPGSFTWEYFPETLSFRSTFSIRPFGPQQTTKWAFKKSIEHLLAQKFRLNQHDFECKFRHDPDPTTQDWLPHEKCIRLREANIPCKDFYPE</sequence>